<protein>
    <submittedName>
        <fullName evidence="1">Predicted dithiol-disulfide oxidoreductase, DUF899 family</fullName>
    </submittedName>
</protein>
<name>A0A239DVP6_9PSED</name>
<dbReference type="SUPFAM" id="SSF52833">
    <property type="entry name" value="Thioredoxin-like"/>
    <property type="match status" value="1"/>
</dbReference>
<dbReference type="RefSeq" id="WP_089359911.1">
    <property type="nucleotide sequence ID" value="NZ_FZOG01000002.1"/>
</dbReference>
<accession>A0A239DVP6</accession>
<dbReference type="Pfam" id="PF05988">
    <property type="entry name" value="DUF899"/>
    <property type="match status" value="1"/>
</dbReference>
<dbReference type="InterPro" id="IPR036249">
    <property type="entry name" value="Thioredoxin-like_sf"/>
</dbReference>
<keyword evidence="2" id="KW-1185">Reference proteome</keyword>
<evidence type="ECO:0000313" key="1">
    <source>
        <dbReference type="EMBL" id="SNS36048.1"/>
    </source>
</evidence>
<gene>
    <name evidence="1" type="ORF">SAMN05216255_2444</name>
</gene>
<organism evidence="1 2">
    <name type="scientific">Pseudomonas segetis</name>
    <dbReference type="NCBI Taxonomy" id="298908"/>
    <lineage>
        <taxon>Bacteria</taxon>
        <taxon>Pseudomonadati</taxon>
        <taxon>Pseudomonadota</taxon>
        <taxon>Gammaproteobacteria</taxon>
        <taxon>Pseudomonadales</taxon>
        <taxon>Pseudomonadaceae</taxon>
        <taxon>Pseudomonas</taxon>
    </lineage>
</organism>
<dbReference type="InterPro" id="IPR010296">
    <property type="entry name" value="DUF899_thioredox"/>
</dbReference>
<evidence type="ECO:0000313" key="2">
    <source>
        <dbReference type="Proteomes" id="UP000242915"/>
    </source>
</evidence>
<sequence length="226" mass="26235">MSRPLPKVVSQQDWQAALDQLLVKEKELTRARDALNAERRKLPMVKIEQHYSFEGPKGTASLLDLFQGRRQLIVYHFMFGPDWNAGCDGCSWVADAMTHPAHLLARDTSLVMVSRAPLEKLEKYRTRMGWSDAIPWYSSYRSEFNYDFGATTQAGEKHGASVFIRDGDTVYRTYYTGARGVEYLGTHWSYLDLTPYGRQENWEQSPPGWPQTEPYGWNRRHDEYEL</sequence>
<dbReference type="AlphaFoldDB" id="A0A239DVP6"/>
<dbReference type="Proteomes" id="UP000242915">
    <property type="component" value="Unassembled WGS sequence"/>
</dbReference>
<proteinExistence type="predicted"/>
<dbReference type="EMBL" id="FZOG01000002">
    <property type="protein sequence ID" value="SNS36048.1"/>
    <property type="molecule type" value="Genomic_DNA"/>
</dbReference>
<reference evidence="2" key="1">
    <citation type="submission" date="2017-06" db="EMBL/GenBank/DDBJ databases">
        <authorList>
            <person name="Varghese N."/>
            <person name="Submissions S."/>
        </authorList>
    </citation>
    <scope>NUCLEOTIDE SEQUENCE [LARGE SCALE GENOMIC DNA]</scope>
    <source>
        <strain evidence="2">CIP 108523</strain>
    </source>
</reference>